<feature type="transmembrane region" description="Helical" evidence="7">
    <location>
        <begin position="453"/>
        <end position="475"/>
    </location>
</feature>
<feature type="transmembrane region" description="Helical" evidence="7">
    <location>
        <begin position="95"/>
        <end position="113"/>
    </location>
</feature>
<dbReference type="InterPro" id="IPR036259">
    <property type="entry name" value="MFS_trans_sf"/>
</dbReference>
<dbReference type="AlphaFoldDB" id="A0A9W4ITY0"/>
<gene>
    <name evidence="9" type="ORF">PSALAMII_LOCUS3545</name>
</gene>
<feature type="transmembrane region" description="Helical" evidence="7">
    <location>
        <begin position="359"/>
        <end position="382"/>
    </location>
</feature>
<evidence type="ECO:0000313" key="9">
    <source>
        <dbReference type="EMBL" id="CAG8358074.1"/>
    </source>
</evidence>
<name>A0A9W4ITY0_9EURO</name>
<dbReference type="PANTHER" id="PTHR42718:SF41">
    <property type="entry name" value="MFS TRANSPORTER OF UNKOWN SPECIFICITY (AFU_ORTHOLOGUE AFUA_5G09940)-RELATED"/>
    <property type="match status" value="1"/>
</dbReference>
<reference evidence="9" key="1">
    <citation type="submission" date="2021-07" db="EMBL/GenBank/DDBJ databases">
        <authorList>
            <person name="Branca A.L. A."/>
        </authorList>
    </citation>
    <scope>NUCLEOTIDE SEQUENCE</scope>
</reference>
<feature type="transmembrane region" description="Helical" evidence="7">
    <location>
        <begin position="125"/>
        <end position="146"/>
    </location>
</feature>
<dbReference type="InterPro" id="IPR011701">
    <property type="entry name" value="MFS"/>
</dbReference>
<dbReference type="OrthoDB" id="2305845at2759"/>
<dbReference type="SUPFAM" id="SSF103473">
    <property type="entry name" value="MFS general substrate transporter"/>
    <property type="match status" value="2"/>
</dbReference>
<evidence type="ECO:0000256" key="5">
    <source>
        <dbReference type="ARBA" id="ARBA00022989"/>
    </source>
</evidence>
<comment type="subcellular location">
    <subcellularLocation>
        <location evidence="1">Membrane</location>
        <topology evidence="1">Multi-pass membrane protein</topology>
    </subcellularLocation>
</comment>
<keyword evidence="3" id="KW-0813">Transport</keyword>
<keyword evidence="10" id="KW-1185">Reference proteome</keyword>
<feature type="transmembrane region" description="Helical" evidence="7">
    <location>
        <begin position="495"/>
        <end position="516"/>
    </location>
</feature>
<feature type="transmembrane region" description="Helical" evidence="7">
    <location>
        <begin position="288"/>
        <end position="306"/>
    </location>
</feature>
<evidence type="ECO:0000259" key="8">
    <source>
        <dbReference type="PROSITE" id="PS50850"/>
    </source>
</evidence>
<dbReference type="CDD" id="cd17476">
    <property type="entry name" value="MFS_Amf1_MDR_like"/>
    <property type="match status" value="1"/>
</dbReference>
<dbReference type="Gene3D" id="1.20.1250.20">
    <property type="entry name" value="MFS general substrate transporter like domains"/>
    <property type="match status" value="1"/>
</dbReference>
<proteinExistence type="inferred from homology"/>
<evidence type="ECO:0000256" key="3">
    <source>
        <dbReference type="ARBA" id="ARBA00022448"/>
    </source>
</evidence>
<protein>
    <recommendedName>
        <fullName evidence="8">Major facilitator superfamily (MFS) profile domain-containing protein</fullName>
    </recommendedName>
</protein>
<feature type="transmembrane region" description="Helical" evidence="7">
    <location>
        <begin position="219"/>
        <end position="240"/>
    </location>
</feature>
<feature type="transmembrane region" description="Helical" evidence="7">
    <location>
        <begin position="152"/>
        <end position="174"/>
    </location>
</feature>
<dbReference type="FunFam" id="1.20.1250.20:FF:000285">
    <property type="entry name" value="MFS general substrate transporter"/>
    <property type="match status" value="1"/>
</dbReference>
<dbReference type="InterPro" id="IPR020846">
    <property type="entry name" value="MFS_dom"/>
</dbReference>
<keyword evidence="6 7" id="KW-0472">Membrane</keyword>
<comment type="caution">
    <text evidence="9">The sequence shown here is derived from an EMBL/GenBank/DDBJ whole genome shotgun (WGS) entry which is preliminary data.</text>
</comment>
<keyword evidence="5 7" id="KW-1133">Transmembrane helix</keyword>
<dbReference type="PROSITE" id="PS50850">
    <property type="entry name" value="MFS"/>
    <property type="match status" value="1"/>
</dbReference>
<dbReference type="EMBL" id="CAJVPG010000122">
    <property type="protein sequence ID" value="CAG8358074.1"/>
    <property type="molecule type" value="Genomic_DNA"/>
</dbReference>
<evidence type="ECO:0000256" key="7">
    <source>
        <dbReference type="SAM" id="Phobius"/>
    </source>
</evidence>
<dbReference type="PANTHER" id="PTHR42718">
    <property type="entry name" value="MAJOR FACILITATOR SUPERFAMILY MULTIDRUG TRANSPORTER MFSC"/>
    <property type="match status" value="1"/>
</dbReference>
<dbReference type="Proteomes" id="UP001152649">
    <property type="component" value="Unassembled WGS sequence"/>
</dbReference>
<dbReference type="FunFam" id="1.20.1250.20:FF:000294">
    <property type="entry name" value="MFS transporter of unkown specificity"/>
    <property type="match status" value="1"/>
</dbReference>
<comment type="similarity">
    <text evidence="2">Belongs to the major facilitator superfamily.</text>
</comment>
<organism evidence="9 10">
    <name type="scientific">Penicillium salamii</name>
    <dbReference type="NCBI Taxonomy" id="1612424"/>
    <lineage>
        <taxon>Eukaryota</taxon>
        <taxon>Fungi</taxon>
        <taxon>Dikarya</taxon>
        <taxon>Ascomycota</taxon>
        <taxon>Pezizomycotina</taxon>
        <taxon>Eurotiomycetes</taxon>
        <taxon>Eurotiomycetidae</taxon>
        <taxon>Eurotiales</taxon>
        <taxon>Aspergillaceae</taxon>
        <taxon>Penicillium</taxon>
    </lineage>
</organism>
<feature type="transmembrane region" description="Helical" evidence="7">
    <location>
        <begin position="415"/>
        <end position="441"/>
    </location>
</feature>
<evidence type="ECO:0000256" key="1">
    <source>
        <dbReference type="ARBA" id="ARBA00004141"/>
    </source>
</evidence>
<dbReference type="Pfam" id="PF07690">
    <property type="entry name" value="MFS_1"/>
    <property type="match status" value="1"/>
</dbReference>
<feature type="domain" description="Major facilitator superfamily (MFS) profile" evidence="8">
    <location>
        <begin position="59"/>
        <end position="519"/>
    </location>
</feature>
<dbReference type="GO" id="GO:0016020">
    <property type="term" value="C:membrane"/>
    <property type="evidence" value="ECO:0007669"/>
    <property type="project" value="UniProtKB-SubCell"/>
</dbReference>
<dbReference type="GO" id="GO:0022857">
    <property type="term" value="F:transmembrane transporter activity"/>
    <property type="evidence" value="ECO:0007669"/>
    <property type="project" value="InterPro"/>
</dbReference>
<feature type="transmembrane region" description="Helical" evidence="7">
    <location>
        <begin position="186"/>
        <end position="213"/>
    </location>
</feature>
<evidence type="ECO:0000256" key="4">
    <source>
        <dbReference type="ARBA" id="ARBA00022692"/>
    </source>
</evidence>
<keyword evidence="4 7" id="KW-0812">Transmembrane</keyword>
<evidence type="ECO:0000313" key="10">
    <source>
        <dbReference type="Proteomes" id="UP001152649"/>
    </source>
</evidence>
<feature type="transmembrane region" description="Helical" evidence="7">
    <location>
        <begin position="327"/>
        <end position="347"/>
    </location>
</feature>
<feature type="transmembrane region" description="Helical" evidence="7">
    <location>
        <begin position="389"/>
        <end position="409"/>
    </location>
</feature>
<feature type="transmembrane region" description="Helical" evidence="7">
    <location>
        <begin position="252"/>
        <end position="276"/>
    </location>
</feature>
<dbReference type="Gene3D" id="1.20.1720.10">
    <property type="entry name" value="Multidrug resistance protein D"/>
    <property type="match status" value="1"/>
</dbReference>
<evidence type="ECO:0000256" key="6">
    <source>
        <dbReference type="ARBA" id="ARBA00023136"/>
    </source>
</evidence>
<sequence length="540" mass="58256">MPVGGKLPLATISFAPLVVKSKDRREGKHSNYHGGQRSEAVESAQSLAAAFTPIQEVLFVAVVCMGQFMTQTNIGVCLSPLDIVGDSFGITDPGILSWFMAGYSLTVGTFILVSGRCGDLFGYRLMFISGFCWLSLWSLVAGLSVYSNHILFIFARVLQGLGGAMLLPNALALLGATYQPGKRKNMIFAIFGAAAPNSALLGTVFGALFSQLAWWPWTYWSQALVSLACAALGLMVIPSIHHNTHYEKSLLGLLKAIDALGGTGGIGGLVLINIAWNQAPIAGWSEPYVYVILIIGILFIAAFFYVEFRVAEHPLIPFHAFSRDVSFVLGCVACGWGSFGIWVYYFWRFQEKFRHATPLLASAEFVPVGPMGIIACVVTGWLMGRMRPGWIMVLSMCAFTLGNVLIAIAPVHQTYWALTFVCLLVIPWGMDMSFPAASLMLSNSVERKHQGVGASLVTTIVNYSVSLSLGFAGTVEVHVNNGGTTPADLLKGYRGALYVAIGLGGLGMFLSAIYTFKGYRAESLSEKIQTERAGATEEAE</sequence>
<evidence type="ECO:0000256" key="2">
    <source>
        <dbReference type="ARBA" id="ARBA00008335"/>
    </source>
</evidence>
<accession>A0A9W4ITY0</accession>